<keyword evidence="1" id="KW-1133">Transmembrane helix</keyword>
<dbReference type="Proteomes" id="UP000232323">
    <property type="component" value="Unassembled WGS sequence"/>
</dbReference>
<keyword evidence="1" id="KW-0472">Membrane</keyword>
<evidence type="ECO:0000256" key="1">
    <source>
        <dbReference type="SAM" id="Phobius"/>
    </source>
</evidence>
<evidence type="ECO:0000313" key="2">
    <source>
        <dbReference type="EMBL" id="GAX74894.1"/>
    </source>
</evidence>
<gene>
    <name evidence="2" type="ORF">CEUSTIGMA_g2340.t1</name>
</gene>
<protein>
    <submittedName>
        <fullName evidence="2">Uncharacterized protein</fullName>
    </submittedName>
</protein>
<keyword evidence="3" id="KW-1185">Reference proteome</keyword>
<name>A0A250WVM9_9CHLO</name>
<reference evidence="2 3" key="1">
    <citation type="submission" date="2017-08" db="EMBL/GenBank/DDBJ databases">
        <title>Acidophilic green algal genome provides insights into adaptation to an acidic environment.</title>
        <authorList>
            <person name="Hirooka S."/>
            <person name="Hirose Y."/>
            <person name="Kanesaki Y."/>
            <person name="Higuchi S."/>
            <person name="Fujiwara T."/>
            <person name="Onuma R."/>
            <person name="Era A."/>
            <person name="Ohbayashi R."/>
            <person name="Uzuka A."/>
            <person name="Nozaki H."/>
            <person name="Yoshikawa H."/>
            <person name="Miyagishima S.Y."/>
        </authorList>
    </citation>
    <scope>NUCLEOTIDE SEQUENCE [LARGE SCALE GENOMIC DNA]</scope>
    <source>
        <strain evidence="2 3">NIES-2499</strain>
    </source>
</reference>
<feature type="transmembrane region" description="Helical" evidence="1">
    <location>
        <begin position="86"/>
        <end position="108"/>
    </location>
</feature>
<accession>A0A250WVM9</accession>
<evidence type="ECO:0000313" key="3">
    <source>
        <dbReference type="Proteomes" id="UP000232323"/>
    </source>
</evidence>
<sequence>MRMTRSRAVRRTVSCVDLKLNTMAKGDSEETVQGEDDATCIYHGWKSIILSWGGDTTSALMTHECIQSTKASISSSASGNFPMKDITFAIFVNVIVVTVSGIIVLWVLQRGRNQ</sequence>
<keyword evidence="1" id="KW-0812">Transmembrane</keyword>
<dbReference type="AlphaFoldDB" id="A0A250WVM9"/>
<proteinExistence type="predicted"/>
<comment type="caution">
    <text evidence="2">The sequence shown here is derived from an EMBL/GenBank/DDBJ whole genome shotgun (WGS) entry which is preliminary data.</text>
</comment>
<dbReference type="EMBL" id="BEGY01000009">
    <property type="protein sequence ID" value="GAX74894.1"/>
    <property type="molecule type" value="Genomic_DNA"/>
</dbReference>
<organism evidence="2 3">
    <name type="scientific">Chlamydomonas eustigma</name>
    <dbReference type="NCBI Taxonomy" id="1157962"/>
    <lineage>
        <taxon>Eukaryota</taxon>
        <taxon>Viridiplantae</taxon>
        <taxon>Chlorophyta</taxon>
        <taxon>core chlorophytes</taxon>
        <taxon>Chlorophyceae</taxon>
        <taxon>CS clade</taxon>
        <taxon>Chlamydomonadales</taxon>
        <taxon>Chlamydomonadaceae</taxon>
        <taxon>Chlamydomonas</taxon>
    </lineage>
</organism>